<sequence length="136" mass="15297">MQPKLFRRFDRQAQNYIGTALLACTQYRANPTKLQIHDTRFKYFLIEVPRRFVAFGRVIGEGRFSAHGVPLMESGKKANVAGPTKGALSAAQTRLSLHSVRARRIGYLSCQLLFYLGSFACGKARKWVWSSRVAAS</sequence>
<dbReference type="AlphaFoldDB" id="G3A7Y0"/>
<protein>
    <submittedName>
        <fullName evidence="1">Uncharacterized protein</fullName>
    </submittedName>
</protein>
<gene>
    <name evidence="1" type="ORF">RALSY_40847</name>
</gene>
<reference evidence="1" key="2">
    <citation type="submission" date="2011-04" db="EMBL/GenBank/DDBJ databases">
        <authorList>
            <person name="Genoscope - CEA"/>
        </authorList>
    </citation>
    <scope>NUCLEOTIDE SEQUENCE</scope>
    <source>
        <strain evidence="1">R24</strain>
    </source>
</reference>
<accession>G3A7Y0</accession>
<dbReference type="EMBL" id="FR854089">
    <property type="protein sequence ID" value="CCA86616.1"/>
    <property type="molecule type" value="Genomic_DNA"/>
</dbReference>
<dbReference type="PROSITE" id="PS51257">
    <property type="entry name" value="PROKAR_LIPOPROTEIN"/>
    <property type="match status" value="1"/>
</dbReference>
<evidence type="ECO:0000313" key="1">
    <source>
        <dbReference type="EMBL" id="CCA86616.1"/>
    </source>
</evidence>
<reference evidence="1" key="1">
    <citation type="journal article" date="2011" name="PLoS ONE">
        <title>Ralstonia syzygii, the Blood Disease Bacterium and some Asian R. solanacearum strains form a single genomic species despite divergent lifestyles.</title>
        <authorList>
            <person name="Remenant B."/>
            <person name="de Cambiaire J.C."/>
            <person name="Cellier G."/>
            <person name="Jacobs J.M."/>
            <person name="Mangenot S."/>
            <person name="Barbe V."/>
            <person name="Lajus A."/>
            <person name="Vallenet D."/>
            <person name="Medigue C."/>
            <person name="Fegan M."/>
            <person name="Allen C."/>
            <person name="Prior P."/>
        </authorList>
    </citation>
    <scope>NUCLEOTIDE SEQUENCE</scope>
    <source>
        <strain evidence="1">R24</strain>
    </source>
</reference>
<organism evidence="1">
    <name type="scientific">Ralstonia syzygii R24</name>
    <dbReference type="NCBI Taxonomy" id="907261"/>
    <lineage>
        <taxon>Bacteria</taxon>
        <taxon>Pseudomonadati</taxon>
        <taxon>Pseudomonadota</taxon>
        <taxon>Betaproteobacteria</taxon>
        <taxon>Burkholderiales</taxon>
        <taxon>Burkholderiaceae</taxon>
        <taxon>Ralstonia</taxon>
        <taxon>Ralstonia solanacearum species complex</taxon>
    </lineage>
</organism>
<name>G3A7Y0_9RALS</name>
<proteinExistence type="predicted"/>